<comment type="caution">
    <text evidence="2">The sequence shown here is derived from an EMBL/GenBank/DDBJ whole genome shotgun (WGS) entry which is preliminary data.</text>
</comment>
<evidence type="ECO:0000313" key="2">
    <source>
        <dbReference type="EMBL" id="MTD60352.1"/>
    </source>
</evidence>
<name>A0A844GGN8_9FIRM</name>
<keyword evidence="1" id="KW-0732">Signal</keyword>
<protein>
    <submittedName>
        <fullName evidence="2">Uncharacterized protein</fullName>
    </submittedName>
</protein>
<reference evidence="2 3" key="1">
    <citation type="submission" date="2019-11" db="EMBL/GenBank/DDBJ databases">
        <title>Draft genome sequence of Blautia luti DSM 14534T, isolated from human stool.</title>
        <authorList>
            <person name="Ortiz R."/>
            <person name="Melis-Arcos F."/>
            <person name="Covarrubias P."/>
            <person name="Cardenas J.P."/>
            <person name="Perez-Donoso J."/>
            <person name="Almonacid D."/>
        </authorList>
    </citation>
    <scope>NUCLEOTIDE SEQUENCE [LARGE SCALE GENOMIC DNA]</scope>
    <source>
        <strain evidence="2 3">DSM 14534</strain>
    </source>
</reference>
<dbReference type="EMBL" id="WMBC01000002">
    <property type="protein sequence ID" value="MTD60352.1"/>
    <property type="molecule type" value="Genomic_DNA"/>
</dbReference>
<organism evidence="2 3">
    <name type="scientific">Blautia luti DSM 14534 = JCM 17040</name>
    <dbReference type="NCBI Taxonomy" id="649762"/>
    <lineage>
        <taxon>Bacteria</taxon>
        <taxon>Bacillati</taxon>
        <taxon>Bacillota</taxon>
        <taxon>Clostridia</taxon>
        <taxon>Lachnospirales</taxon>
        <taxon>Lachnospiraceae</taxon>
        <taxon>Blautia</taxon>
    </lineage>
</organism>
<dbReference type="AlphaFoldDB" id="A0A844GGN8"/>
<proteinExistence type="predicted"/>
<evidence type="ECO:0000256" key="1">
    <source>
        <dbReference type="SAM" id="SignalP"/>
    </source>
</evidence>
<feature type="signal peptide" evidence="1">
    <location>
        <begin position="1"/>
        <end position="28"/>
    </location>
</feature>
<sequence>MKKTFKKLTCIILTAIMVCTTMAFTVSAASGPSYSKRQTVYMTSKNSNSSYTSIYVGNLTSSQKISKSSVKSSKSAVLAPYSLYRNTYSYENQYFESGMKGNKGSGYSYSIELRAKKAGSANISFKIGSKKYTSKVTVKAYTNPISSLTVTGVKNGSSSNLAGKFKNESYSDLKLSKNVKNATVTCKAASGWKIRRIGTYDANNKLQRGISTSAQGGVSALSLHAGNLTKNQRNEITVDLVNTKTGGSLSCTMYLS</sequence>
<gene>
    <name evidence="2" type="ORF">GKZ57_03515</name>
</gene>
<dbReference type="RefSeq" id="WP_154779741.1">
    <property type="nucleotide sequence ID" value="NZ_WMBC01000002.1"/>
</dbReference>
<evidence type="ECO:0000313" key="3">
    <source>
        <dbReference type="Proteomes" id="UP000437824"/>
    </source>
</evidence>
<feature type="chain" id="PRO_5032416419" evidence="1">
    <location>
        <begin position="29"/>
        <end position="256"/>
    </location>
</feature>
<dbReference type="Proteomes" id="UP000437824">
    <property type="component" value="Unassembled WGS sequence"/>
</dbReference>
<accession>A0A844GGN8</accession>